<evidence type="ECO:0000256" key="4">
    <source>
        <dbReference type="ARBA" id="ARBA00022989"/>
    </source>
</evidence>
<dbReference type="GO" id="GO:0046872">
    <property type="term" value="F:metal ion binding"/>
    <property type="evidence" value="ECO:0007669"/>
    <property type="project" value="UniProtKB-KW"/>
</dbReference>
<feature type="transmembrane region" description="Helical" evidence="10">
    <location>
        <begin position="95"/>
        <end position="115"/>
    </location>
</feature>
<evidence type="ECO:0000256" key="8">
    <source>
        <dbReference type="ARBA" id="ARBA00035585"/>
    </source>
</evidence>
<feature type="binding site" evidence="10">
    <location>
        <position position="76"/>
    </location>
    <ligand>
        <name>Na(+)</name>
        <dbReference type="ChEBI" id="CHEBI:29101"/>
        <note>structural</note>
    </ligand>
</feature>
<evidence type="ECO:0000256" key="2">
    <source>
        <dbReference type="ARBA" id="ARBA00022475"/>
    </source>
</evidence>
<comment type="activity regulation">
    <text evidence="10">Na(+) is not transported, but it plays an essential structural role and its presence is essential for fluoride channel function.</text>
</comment>
<dbReference type="Proteomes" id="UP000466864">
    <property type="component" value="Unassembled WGS sequence"/>
</dbReference>
<keyword evidence="10" id="KW-0479">Metal-binding</keyword>
<keyword evidence="3 10" id="KW-0812">Transmembrane</keyword>
<keyword evidence="5 10" id="KW-0472">Membrane</keyword>
<feature type="binding site" evidence="10">
    <location>
        <position position="73"/>
    </location>
    <ligand>
        <name>Na(+)</name>
        <dbReference type="ChEBI" id="CHEBI:29101"/>
        <note>structural</note>
    </ligand>
</feature>
<dbReference type="AlphaFoldDB" id="A0A7X2P6S3"/>
<comment type="subcellular location">
    <subcellularLocation>
        <location evidence="1 10">Cell membrane</location>
        <topology evidence="1 10">Multi-pass membrane protein</topology>
    </subcellularLocation>
</comment>
<dbReference type="GO" id="GO:0140114">
    <property type="term" value="P:cellular detoxification of fluoride"/>
    <property type="evidence" value="ECO:0007669"/>
    <property type="project" value="UniProtKB-UniRule"/>
</dbReference>
<sequence length="124" mass="12924">MAECIIIGAGGALGAICRYLIGLAPLNPESGFPLKTFLINVIGSFVIGIVAALAVKYHLNPRLILFLKVGICGGFTTFSSFALETAQLTEKGHAGIAFLYVVLSIAAGVTAVILANKMIVQGRM</sequence>
<evidence type="ECO:0000256" key="7">
    <source>
        <dbReference type="ARBA" id="ARBA00035120"/>
    </source>
</evidence>
<dbReference type="RefSeq" id="WP_154457091.1">
    <property type="nucleotide sequence ID" value="NZ_VUMV01000002.1"/>
</dbReference>
<evidence type="ECO:0000256" key="3">
    <source>
        <dbReference type="ARBA" id="ARBA00022692"/>
    </source>
</evidence>
<keyword evidence="2 10" id="KW-1003">Cell membrane</keyword>
<evidence type="ECO:0000256" key="10">
    <source>
        <dbReference type="HAMAP-Rule" id="MF_00454"/>
    </source>
</evidence>
<keyword evidence="4 10" id="KW-1133">Transmembrane helix</keyword>
<dbReference type="Pfam" id="PF02537">
    <property type="entry name" value="CRCB"/>
    <property type="match status" value="1"/>
</dbReference>
<evidence type="ECO:0000256" key="5">
    <source>
        <dbReference type="ARBA" id="ARBA00023136"/>
    </source>
</evidence>
<name>A0A7X2P6S3_9FIRM</name>
<organism evidence="11 12">
    <name type="scientific">Bilifractor porci</name>
    <dbReference type="NCBI Taxonomy" id="2606636"/>
    <lineage>
        <taxon>Bacteria</taxon>
        <taxon>Bacillati</taxon>
        <taxon>Bacillota</taxon>
        <taxon>Clostridia</taxon>
        <taxon>Lachnospirales</taxon>
        <taxon>Lachnospiraceae</taxon>
        <taxon>Bilifractor</taxon>
    </lineage>
</organism>
<accession>A0A7X2P6S3</accession>
<gene>
    <name evidence="10 11" type="primary">crcB</name>
    <name evidence="10" type="synonym">fluC</name>
    <name evidence="11" type="ORF">FYJ60_02915</name>
</gene>
<keyword evidence="10" id="KW-0813">Transport</keyword>
<dbReference type="InterPro" id="IPR003691">
    <property type="entry name" value="FluC"/>
</dbReference>
<comment type="function">
    <text evidence="9 10">Fluoride-specific ion channel. Important for reducing fluoride concentration in the cell, thus reducing its toxicity.</text>
</comment>
<proteinExistence type="inferred from homology"/>
<dbReference type="NCBIfam" id="TIGR00494">
    <property type="entry name" value="crcB"/>
    <property type="match status" value="1"/>
</dbReference>
<comment type="similarity">
    <text evidence="7 10">Belongs to the fluoride channel Fluc/FEX (TC 1.A.43) family.</text>
</comment>
<comment type="caution">
    <text evidence="11">The sequence shown here is derived from an EMBL/GenBank/DDBJ whole genome shotgun (WGS) entry which is preliminary data.</text>
</comment>
<comment type="catalytic activity">
    <reaction evidence="8">
        <text>fluoride(in) = fluoride(out)</text>
        <dbReference type="Rhea" id="RHEA:76159"/>
        <dbReference type="ChEBI" id="CHEBI:17051"/>
    </reaction>
    <physiologicalReaction direction="left-to-right" evidence="8">
        <dbReference type="Rhea" id="RHEA:76160"/>
    </physiologicalReaction>
</comment>
<evidence type="ECO:0000313" key="11">
    <source>
        <dbReference type="EMBL" id="MST81267.1"/>
    </source>
</evidence>
<evidence type="ECO:0000256" key="6">
    <source>
        <dbReference type="ARBA" id="ARBA00023303"/>
    </source>
</evidence>
<feature type="transmembrane region" description="Helical" evidence="10">
    <location>
        <begin position="37"/>
        <end position="56"/>
    </location>
</feature>
<feature type="transmembrane region" description="Helical" evidence="10">
    <location>
        <begin position="63"/>
        <end position="83"/>
    </location>
</feature>
<dbReference type="PANTHER" id="PTHR28259">
    <property type="entry name" value="FLUORIDE EXPORT PROTEIN 1-RELATED"/>
    <property type="match status" value="1"/>
</dbReference>
<keyword evidence="10" id="KW-0915">Sodium</keyword>
<dbReference type="EMBL" id="VUMV01000002">
    <property type="protein sequence ID" value="MST81267.1"/>
    <property type="molecule type" value="Genomic_DNA"/>
</dbReference>
<keyword evidence="12" id="KW-1185">Reference proteome</keyword>
<dbReference type="HAMAP" id="MF_00454">
    <property type="entry name" value="FluC"/>
    <property type="match status" value="1"/>
</dbReference>
<evidence type="ECO:0000256" key="9">
    <source>
        <dbReference type="ARBA" id="ARBA00049940"/>
    </source>
</evidence>
<protein>
    <recommendedName>
        <fullName evidence="10">Fluoride-specific ion channel FluC</fullName>
    </recommendedName>
</protein>
<evidence type="ECO:0000313" key="12">
    <source>
        <dbReference type="Proteomes" id="UP000466864"/>
    </source>
</evidence>
<keyword evidence="10" id="KW-0406">Ion transport</keyword>
<dbReference type="GO" id="GO:0062054">
    <property type="term" value="F:fluoride channel activity"/>
    <property type="evidence" value="ECO:0007669"/>
    <property type="project" value="UniProtKB-UniRule"/>
</dbReference>
<reference evidence="11 12" key="1">
    <citation type="submission" date="2019-08" db="EMBL/GenBank/DDBJ databases">
        <title>In-depth cultivation of the pig gut microbiome towards novel bacterial diversity and tailored functional studies.</title>
        <authorList>
            <person name="Wylensek D."/>
            <person name="Hitch T.C.A."/>
            <person name="Clavel T."/>
        </authorList>
    </citation>
    <scope>NUCLEOTIDE SEQUENCE [LARGE SCALE GENOMIC DNA]</scope>
    <source>
        <strain evidence="11 12">Oil+RF-744-WCA-WT-13</strain>
    </source>
</reference>
<dbReference type="GO" id="GO:0005886">
    <property type="term" value="C:plasma membrane"/>
    <property type="evidence" value="ECO:0007669"/>
    <property type="project" value="UniProtKB-SubCell"/>
</dbReference>
<evidence type="ECO:0000256" key="1">
    <source>
        <dbReference type="ARBA" id="ARBA00004651"/>
    </source>
</evidence>
<keyword evidence="6 10" id="KW-0407">Ion channel</keyword>
<dbReference type="PANTHER" id="PTHR28259:SF1">
    <property type="entry name" value="FLUORIDE EXPORT PROTEIN 1-RELATED"/>
    <property type="match status" value="1"/>
</dbReference>